<dbReference type="InterPro" id="IPR044862">
    <property type="entry name" value="Pro_4_hyd_alph_FE2OG_OXY"/>
</dbReference>
<comment type="cofactor">
    <cofactor evidence="1">
        <name>L-ascorbate</name>
        <dbReference type="ChEBI" id="CHEBI:38290"/>
    </cofactor>
</comment>
<keyword evidence="5" id="KW-0560">Oxidoreductase</keyword>
<keyword evidence="4" id="KW-0223">Dioxygenase</keyword>
<dbReference type="PANTHER" id="PTHR12907">
    <property type="entry name" value="EGL NINE HOMOLOG-RELATED"/>
    <property type="match status" value="1"/>
</dbReference>
<evidence type="ECO:0000256" key="4">
    <source>
        <dbReference type="ARBA" id="ARBA00022964"/>
    </source>
</evidence>
<dbReference type="GO" id="GO:0071456">
    <property type="term" value="P:cellular response to hypoxia"/>
    <property type="evidence" value="ECO:0007669"/>
    <property type="project" value="TreeGrafter"/>
</dbReference>
<evidence type="ECO:0000313" key="10">
    <source>
        <dbReference type="Proteomes" id="UP001165065"/>
    </source>
</evidence>
<feature type="compositionally biased region" description="Basic and acidic residues" evidence="7">
    <location>
        <begin position="97"/>
        <end position="108"/>
    </location>
</feature>
<feature type="region of interest" description="Disordered" evidence="7">
    <location>
        <begin position="69"/>
        <end position="155"/>
    </location>
</feature>
<dbReference type="GO" id="GO:0031543">
    <property type="term" value="F:peptidyl-proline dioxygenase activity"/>
    <property type="evidence" value="ECO:0007669"/>
    <property type="project" value="TreeGrafter"/>
</dbReference>
<evidence type="ECO:0000256" key="6">
    <source>
        <dbReference type="ARBA" id="ARBA00023004"/>
    </source>
</evidence>
<keyword evidence="2" id="KW-0479">Metal-binding</keyword>
<gene>
    <name evidence="9" type="ORF">TrCOL_g6572</name>
</gene>
<evidence type="ECO:0000256" key="2">
    <source>
        <dbReference type="ARBA" id="ARBA00022723"/>
    </source>
</evidence>
<evidence type="ECO:0000256" key="1">
    <source>
        <dbReference type="ARBA" id="ARBA00001961"/>
    </source>
</evidence>
<feature type="region of interest" description="Disordered" evidence="7">
    <location>
        <begin position="271"/>
        <end position="292"/>
    </location>
</feature>
<accession>A0A9W7GM43</accession>
<comment type="caution">
    <text evidence="9">The sequence shown here is derived from an EMBL/GenBank/DDBJ whole genome shotgun (WGS) entry which is preliminary data.</text>
</comment>
<evidence type="ECO:0000313" key="9">
    <source>
        <dbReference type="EMBL" id="GMI46868.1"/>
    </source>
</evidence>
<dbReference type="InterPro" id="IPR006620">
    <property type="entry name" value="Pro_4_hyd_alph"/>
</dbReference>
<keyword evidence="10" id="KW-1185">Reference proteome</keyword>
<sequence>MDNFTVAATSATDDYEQQIQLPLRIDESSIKAKYKKKKNVLNLSATVLTEAEGQPRQLLDNVREARRQFMGLPPSPPTSSSASSSSSSSAPPSASDLYEKYRKMKDESALPPVAAAPTPVNPPSAPSTKPAPPVPTRPTSSPAPAPAPSTGQYNNTKVTVLNYPTDRLQLISPRALVDVVSTCLSLAQKQPSSNDTMTIKSIMESFPSKSQSELCRQLLIQAVKFAHQPSPSSPPVLPDDVKERFVKLAEHQMTKVEEVLEKNLEKSNALVKQGQDHAAAASSSSRPDGSINVEKRSTHAHAPVFNKDGDEDQNDFNFASWLPSVTLEELETEENKPTVAGSTKNGSLSSVLLRSFKGSEKRNMKKVVASKADKVGKKLQKSNFAIIDDFVTVAKVKELRNEIDNVEPHFSASEIWVGKGAGVGAQISVPSVRGDKVLWMCGGHVKNDSTLFDSAGVQPKGKGAIEPCEAKVKEKVGTTIDKGGIRRVSASVMGKFGALKQAIESLDKFVFEELSAKDPRLSRLSSRSDAMLAVYPGGGSRFQRHIDNTAQDGRRLTVLLYLNEEGWCKEDGGLLKVWGGKEEEVEGRAPVEVLPLGGRVAMFYSDLVPHEVTPAHKARYAVTVWYYDRIERSEAVAMGAGTEKGEEAGDVEAQAEASKFIKETLAGKGDEEVDETVDETELRRVGELANGLSKKALKIVAGICGAPSEEYFLEAANRMDERSLRELRQGLSKMGV</sequence>
<evidence type="ECO:0000259" key="8">
    <source>
        <dbReference type="PROSITE" id="PS51471"/>
    </source>
</evidence>
<dbReference type="GO" id="GO:0008198">
    <property type="term" value="F:ferrous iron binding"/>
    <property type="evidence" value="ECO:0007669"/>
    <property type="project" value="TreeGrafter"/>
</dbReference>
<feature type="compositionally biased region" description="Low complexity" evidence="7">
    <location>
        <begin position="78"/>
        <end position="95"/>
    </location>
</feature>
<dbReference type="PANTHER" id="PTHR12907:SF26">
    <property type="entry name" value="HIF PROLYL HYDROXYLASE, ISOFORM C"/>
    <property type="match status" value="1"/>
</dbReference>
<dbReference type="InterPro" id="IPR005123">
    <property type="entry name" value="Oxoglu/Fe-dep_dioxygenase_dom"/>
</dbReference>
<feature type="domain" description="Fe2OG dioxygenase" evidence="8">
    <location>
        <begin position="526"/>
        <end position="628"/>
    </location>
</feature>
<organism evidence="9 10">
    <name type="scientific">Triparma columacea</name>
    <dbReference type="NCBI Taxonomy" id="722753"/>
    <lineage>
        <taxon>Eukaryota</taxon>
        <taxon>Sar</taxon>
        <taxon>Stramenopiles</taxon>
        <taxon>Ochrophyta</taxon>
        <taxon>Bolidophyceae</taxon>
        <taxon>Parmales</taxon>
        <taxon>Triparmaceae</taxon>
        <taxon>Triparma</taxon>
    </lineage>
</organism>
<reference evidence="10" key="1">
    <citation type="journal article" date="2023" name="Commun. Biol.">
        <title>Genome analysis of Parmales, the sister group of diatoms, reveals the evolutionary specialization of diatoms from phago-mixotrophs to photoautotrophs.</title>
        <authorList>
            <person name="Ban H."/>
            <person name="Sato S."/>
            <person name="Yoshikawa S."/>
            <person name="Yamada K."/>
            <person name="Nakamura Y."/>
            <person name="Ichinomiya M."/>
            <person name="Sato N."/>
            <person name="Blanc-Mathieu R."/>
            <person name="Endo H."/>
            <person name="Kuwata A."/>
            <person name="Ogata H."/>
        </authorList>
    </citation>
    <scope>NUCLEOTIDE SEQUENCE [LARGE SCALE GENOMIC DNA]</scope>
</reference>
<evidence type="ECO:0000256" key="3">
    <source>
        <dbReference type="ARBA" id="ARBA00022896"/>
    </source>
</evidence>
<evidence type="ECO:0000256" key="7">
    <source>
        <dbReference type="SAM" id="MobiDB-lite"/>
    </source>
</evidence>
<evidence type="ECO:0000256" key="5">
    <source>
        <dbReference type="ARBA" id="ARBA00023002"/>
    </source>
</evidence>
<dbReference type="SMART" id="SM00702">
    <property type="entry name" value="P4Hc"/>
    <property type="match status" value="1"/>
</dbReference>
<dbReference type="PROSITE" id="PS51471">
    <property type="entry name" value="FE2OG_OXY"/>
    <property type="match status" value="1"/>
</dbReference>
<name>A0A9W7GM43_9STRA</name>
<protein>
    <recommendedName>
        <fullName evidence="8">Fe2OG dioxygenase domain-containing protein</fullName>
    </recommendedName>
</protein>
<dbReference type="Gene3D" id="2.60.120.620">
    <property type="entry name" value="q2cbj1_9rhob like domain"/>
    <property type="match status" value="1"/>
</dbReference>
<dbReference type="Pfam" id="PF13640">
    <property type="entry name" value="2OG-FeII_Oxy_3"/>
    <property type="match status" value="1"/>
</dbReference>
<dbReference type="InterPro" id="IPR051559">
    <property type="entry name" value="HIF_prolyl_hydroxylases"/>
</dbReference>
<dbReference type="AlphaFoldDB" id="A0A9W7GM43"/>
<keyword evidence="3" id="KW-0847">Vitamin C</keyword>
<proteinExistence type="predicted"/>
<dbReference type="GO" id="GO:0031418">
    <property type="term" value="F:L-ascorbic acid binding"/>
    <property type="evidence" value="ECO:0007669"/>
    <property type="project" value="UniProtKB-KW"/>
</dbReference>
<dbReference type="OrthoDB" id="76265at2759"/>
<feature type="compositionally biased region" description="Pro residues" evidence="7">
    <location>
        <begin position="119"/>
        <end position="147"/>
    </location>
</feature>
<dbReference type="EMBL" id="BRYA01000317">
    <property type="protein sequence ID" value="GMI46868.1"/>
    <property type="molecule type" value="Genomic_DNA"/>
</dbReference>
<dbReference type="Proteomes" id="UP001165065">
    <property type="component" value="Unassembled WGS sequence"/>
</dbReference>
<keyword evidence="6" id="KW-0408">Iron</keyword>